<dbReference type="OrthoDB" id="1495376at2"/>
<feature type="signal peptide" evidence="1">
    <location>
        <begin position="1"/>
        <end position="19"/>
    </location>
</feature>
<name>A0A3E1NML8_9BACT</name>
<gene>
    <name evidence="2" type="ORF">DXN05_09875</name>
</gene>
<evidence type="ECO:0000313" key="2">
    <source>
        <dbReference type="EMBL" id="RFM29058.1"/>
    </source>
</evidence>
<reference evidence="2 3" key="1">
    <citation type="submission" date="2018-08" db="EMBL/GenBank/DDBJ databases">
        <title>Chitinophagaceae sp. K23C18032701, a novel bacterium isolated from forest soil.</title>
        <authorList>
            <person name="Wang C."/>
        </authorList>
    </citation>
    <scope>NUCLEOTIDE SEQUENCE [LARGE SCALE GENOMIC DNA]</scope>
    <source>
        <strain evidence="2 3">K23C18032701</strain>
    </source>
</reference>
<comment type="caution">
    <text evidence="2">The sequence shown here is derived from an EMBL/GenBank/DDBJ whole genome shotgun (WGS) entry which is preliminary data.</text>
</comment>
<dbReference type="AlphaFoldDB" id="A0A3E1NML8"/>
<organism evidence="2 3">
    <name type="scientific">Deminuibacter soli</name>
    <dbReference type="NCBI Taxonomy" id="2291815"/>
    <lineage>
        <taxon>Bacteria</taxon>
        <taxon>Pseudomonadati</taxon>
        <taxon>Bacteroidota</taxon>
        <taxon>Chitinophagia</taxon>
        <taxon>Chitinophagales</taxon>
        <taxon>Chitinophagaceae</taxon>
        <taxon>Deminuibacter</taxon>
    </lineage>
</organism>
<dbReference type="EMBL" id="QTJU01000002">
    <property type="protein sequence ID" value="RFM29058.1"/>
    <property type="molecule type" value="Genomic_DNA"/>
</dbReference>
<evidence type="ECO:0000256" key="1">
    <source>
        <dbReference type="SAM" id="SignalP"/>
    </source>
</evidence>
<feature type="chain" id="PRO_5017760635" evidence="1">
    <location>
        <begin position="20"/>
        <end position="165"/>
    </location>
</feature>
<keyword evidence="1" id="KW-0732">Signal</keyword>
<sequence>MKLKIIILICVLLSFKVSAQEQPQRINFILSIDEKIVSGSVSKIKILASLTHGGKRVIEADYYPGNLSLSQSDYALLKSDTVSSVFLSFTYSEFCNKNRRDYDYEIDLKKGWLQSYFYVLYVYNTDKSRYKKILEPLKGKHYIYEFDYPGGGTKRIRKIKINDCD</sequence>
<dbReference type="RefSeq" id="WP_116847043.1">
    <property type="nucleotide sequence ID" value="NZ_QTJU01000002.1"/>
</dbReference>
<accession>A0A3E1NML8</accession>
<keyword evidence="3" id="KW-1185">Reference proteome</keyword>
<protein>
    <submittedName>
        <fullName evidence="2">Uncharacterized protein</fullName>
    </submittedName>
</protein>
<evidence type="ECO:0000313" key="3">
    <source>
        <dbReference type="Proteomes" id="UP000261284"/>
    </source>
</evidence>
<dbReference type="Proteomes" id="UP000261284">
    <property type="component" value="Unassembled WGS sequence"/>
</dbReference>
<proteinExistence type="predicted"/>